<comment type="similarity">
    <text evidence="2">Belongs to the class IV-like SAM-binding methyltransferase superfamily. RNA methyltransferase TrmH family.</text>
</comment>
<feature type="domain" description="RNA 2-O ribose methyltransferase substrate binding" evidence="10">
    <location>
        <begin position="69"/>
        <end position="146"/>
    </location>
</feature>
<keyword evidence="3" id="KW-0698">rRNA processing</keyword>
<evidence type="ECO:0000256" key="4">
    <source>
        <dbReference type="ARBA" id="ARBA00022603"/>
    </source>
</evidence>
<keyword evidence="11" id="KW-1185">Reference proteome</keyword>
<keyword evidence="5" id="KW-0808">Transferase</keyword>
<dbReference type="InterPro" id="IPR013123">
    <property type="entry name" value="SpoU_subst-bd"/>
</dbReference>
<dbReference type="Proteomes" id="UP000694844">
    <property type="component" value="Chromosome 5"/>
</dbReference>
<dbReference type="InterPro" id="IPR029028">
    <property type="entry name" value="Alpha/beta_knot_MTases"/>
</dbReference>
<evidence type="ECO:0000259" key="10">
    <source>
        <dbReference type="SMART" id="SM00967"/>
    </source>
</evidence>
<dbReference type="InterPro" id="IPR001537">
    <property type="entry name" value="SpoU_MeTrfase"/>
</dbReference>
<proteinExistence type="inferred from homology"/>
<keyword evidence="7" id="KW-0809">Transit peptide</keyword>
<comment type="subcellular location">
    <subcellularLocation>
        <location evidence="1">Mitochondrion</location>
    </subcellularLocation>
</comment>
<dbReference type="PANTHER" id="PTHR46103">
    <property type="entry name" value="RRNA METHYLTRANSFERASE 1, MITOCHONDRIAL"/>
    <property type="match status" value="1"/>
</dbReference>
<evidence type="ECO:0000256" key="1">
    <source>
        <dbReference type="ARBA" id="ARBA00004173"/>
    </source>
</evidence>
<dbReference type="GO" id="GO:0003723">
    <property type="term" value="F:RNA binding"/>
    <property type="evidence" value="ECO:0007669"/>
    <property type="project" value="InterPro"/>
</dbReference>
<evidence type="ECO:0000256" key="3">
    <source>
        <dbReference type="ARBA" id="ARBA00022552"/>
    </source>
</evidence>
<dbReference type="Pfam" id="PF08032">
    <property type="entry name" value="SpoU_sub_bind"/>
    <property type="match status" value="1"/>
</dbReference>
<keyword evidence="6" id="KW-0949">S-adenosyl-L-methionine</keyword>
<dbReference type="AlphaFoldDB" id="A0A8B8E8P4"/>
<evidence type="ECO:0000256" key="8">
    <source>
        <dbReference type="ARBA" id="ARBA00023128"/>
    </source>
</evidence>
<dbReference type="OrthoDB" id="270651at2759"/>
<dbReference type="InterPro" id="IPR029064">
    <property type="entry name" value="Ribosomal_eL30-like_sf"/>
</dbReference>
<sequence length="326" mass="36346">MPLNIPQSVQRRMLNRTFLIKGLELKTVCKLYSSYNGTPEYNHRLTGQGKKSEKFFKEHRVEVEVREEVLFGIHPVSLALQAHKRTLHRLYVKQNTEFGGEGRGVMEQADKLGIPVQWVTKQALNQLSGSRPNQGVCMDVSKLHIPTASSHICWTEMKSKWKYPVWLMPYNVQDPMNFGAILRTAFFLGVDQVLIPHNSCPPTPVVSKASSGALEVMEGLTRLPEEGIVIETLKNWRAGGGEVVAACLESQENIPIMPLREFSVTKPVFMVVGNEERGISEAVMLQCNQAVYIPGNNTRCVGSLNVSVATAILIHHVVSNNDKISS</sequence>
<dbReference type="InterPro" id="IPR029026">
    <property type="entry name" value="tRNA_m1G_MTases_N"/>
</dbReference>
<dbReference type="Gene3D" id="3.30.1330.30">
    <property type="match status" value="1"/>
</dbReference>
<dbReference type="PANTHER" id="PTHR46103:SF1">
    <property type="entry name" value="RRNA METHYLTRANSFERASE 1, MITOCHONDRIAL"/>
    <property type="match status" value="1"/>
</dbReference>
<dbReference type="SUPFAM" id="SSF75217">
    <property type="entry name" value="alpha/beta knot"/>
    <property type="match status" value="1"/>
</dbReference>
<gene>
    <name evidence="12" type="primary">LOC111133177</name>
</gene>
<dbReference type="SMART" id="SM00967">
    <property type="entry name" value="SpoU_sub_bind"/>
    <property type="match status" value="1"/>
</dbReference>
<keyword evidence="4" id="KW-0489">Methyltransferase</keyword>
<dbReference type="CDD" id="cd18105">
    <property type="entry name" value="SpoU-like_MRM1"/>
    <property type="match status" value="1"/>
</dbReference>
<dbReference type="GO" id="GO:0005739">
    <property type="term" value="C:mitochondrion"/>
    <property type="evidence" value="ECO:0007669"/>
    <property type="project" value="UniProtKB-SubCell"/>
</dbReference>
<accession>A0A8B8E8P4</accession>
<evidence type="ECO:0000256" key="7">
    <source>
        <dbReference type="ARBA" id="ARBA00022946"/>
    </source>
</evidence>
<evidence type="ECO:0000256" key="9">
    <source>
        <dbReference type="ARBA" id="ARBA00034881"/>
    </source>
</evidence>
<dbReference type="RefSeq" id="XP_022337012.1">
    <property type="nucleotide sequence ID" value="XM_022481304.1"/>
</dbReference>
<dbReference type="GeneID" id="111133177"/>
<reference evidence="12" key="1">
    <citation type="submission" date="2025-08" db="UniProtKB">
        <authorList>
            <consortium name="RefSeq"/>
        </authorList>
    </citation>
    <scope>IDENTIFICATION</scope>
    <source>
        <tissue evidence="12">Whole sample</tissue>
    </source>
</reference>
<dbReference type="Pfam" id="PF00588">
    <property type="entry name" value="SpoU_methylase"/>
    <property type="match status" value="1"/>
</dbReference>
<dbReference type="KEGG" id="cvn:111133177"/>
<evidence type="ECO:0000313" key="11">
    <source>
        <dbReference type="Proteomes" id="UP000694844"/>
    </source>
</evidence>
<protein>
    <recommendedName>
        <fullName evidence="9">rRNA methyltransferase 1, mitochondrial</fullName>
    </recommendedName>
</protein>
<keyword evidence="8" id="KW-0496">Mitochondrion</keyword>
<evidence type="ECO:0000256" key="5">
    <source>
        <dbReference type="ARBA" id="ARBA00022679"/>
    </source>
</evidence>
<evidence type="ECO:0000256" key="6">
    <source>
        <dbReference type="ARBA" id="ARBA00022691"/>
    </source>
</evidence>
<dbReference type="GO" id="GO:0016435">
    <property type="term" value="F:rRNA (guanine) methyltransferase activity"/>
    <property type="evidence" value="ECO:0007669"/>
    <property type="project" value="TreeGrafter"/>
</dbReference>
<dbReference type="InterPro" id="IPR047182">
    <property type="entry name" value="MRM1"/>
</dbReference>
<evidence type="ECO:0000256" key="2">
    <source>
        <dbReference type="ARBA" id="ARBA00007228"/>
    </source>
</evidence>
<name>A0A8B8E8P4_CRAVI</name>
<dbReference type="Gene3D" id="3.40.1280.10">
    <property type="match status" value="1"/>
</dbReference>
<dbReference type="InterPro" id="IPR047261">
    <property type="entry name" value="MRM1_MeTrfase_dom"/>
</dbReference>
<dbReference type="SUPFAM" id="SSF55315">
    <property type="entry name" value="L30e-like"/>
    <property type="match status" value="1"/>
</dbReference>
<evidence type="ECO:0000313" key="12">
    <source>
        <dbReference type="RefSeq" id="XP_022337012.1"/>
    </source>
</evidence>
<organism evidence="11 12">
    <name type="scientific">Crassostrea virginica</name>
    <name type="common">Eastern oyster</name>
    <dbReference type="NCBI Taxonomy" id="6565"/>
    <lineage>
        <taxon>Eukaryota</taxon>
        <taxon>Metazoa</taxon>
        <taxon>Spiralia</taxon>
        <taxon>Lophotrochozoa</taxon>
        <taxon>Mollusca</taxon>
        <taxon>Bivalvia</taxon>
        <taxon>Autobranchia</taxon>
        <taxon>Pteriomorphia</taxon>
        <taxon>Ostreida</taxon>
        <taxon>Ostreoidea</taxon>
        <taxon>Ostreidae</taxon>
        <taxon>Crassostrea</taxon>
    </lineage>
</organism>